<evidence type="ECO:0000256" key="1">
    <source>
        <dbReference type="ARBA" id="ARBA00022679"/>
    </source>
</evidence>
<dbReference type="PROSITE" id="PS51186">
    <property type="entry name" value="GNAT"/>
    <property type="match status" value="1"/>
</dbReference>
<sequence>MDFLIRPAEPTDYEPLGEITAHAYLNDGLLAFGGEDDWYFQELKNVAKRADTAEVLVAAADDRILGGVTYVPSGGPLAELAGPAEAEIRMLAVSHEARGRGVGQALVQACIDRAAATGHDLVLCTQPTMHTAHRLYERLGFTRDPQRDWRPVPGDDFTLLTYKLTLSTSRR</sequence>
<name>A0A124HZR8_9ACTN</name>
<evidence type="ECO:0000313" key="4">
    <source>
        <dbReference type="Proteomes" id="UP000054375"/>
    </source>
</evidence>
<dbReference type="CDD" id="cd04301">
    <property type="entry name" value="NAT_SF"/>
    <property type="match status" value="1"/>
</dbReference>
<evidence type="ECO:0000259" key="2">
    <source>
        <dbReference type="PROSITE" id="PS51186"/>
    </source>
</evidence>
<organism evidence="3 4">
    <name type="scientific">Streptomyces griseorubiginosus</name>
    <dbReference type="NCBI Taxonomy" id="67304"/>
    <lineage>
        <taxon>Bacteria</taxon>
        <taxon>Bacillati</taxon>
        <taxon>Actinomycetota</taxon>
        <taxon>Actinomycetes</taxon>
        <taxon>Kitasatosporales</taxon>
        <taxon>Streptomycetaceae</taxon>
        <taxon>Streptomyces</taxon>
    </lineage>
</organism>
<keyword evidence="1 3" id="KW-0808">Transferase</keyword>
<dbReference type="InterPro" id="IPR016181">
    <property type="entry name" value="Acyl_CoA_acyltransferase"/>
</dbReference>
<comment type="caution">
    <text evidence="3">The sequence shown here is derived from an EMBL/GenBank/DDBJ whole genome shotgun (WGS) entry which is preliminary data.</text>
</comment>
<feature type="domain" description="N-acetyltransferase" evidence="2">
    <location>
        <begin position="3"/>
        <end position="165"/>
    </location>
</feature>
<proteinExistence type="predicted"/>
<evidence type="ECO:0000313" key="3">
    <source>
        <dbReference type="EMBL" id="KUN71911.1"/>
    </source>
</evidence>
<dbReference type="InterPro" id="IPR050769">
    <property type="entry name" value="NAT_camello-type"/>
</dbReference>
<reference evidence="3 4" key="1">
    <citation type="submission" date="2015-10" db="EMBL/GenBank/DDBJ databases">
        <title>Draft genome sequence of Streptomyces griseorubiginosus DSM 40469, type strain for the species Streptomyces griseorubiginosus.</title>
        <authorList>
            <person name="Ruckert C."/>
            <person name="Winkler A."/>
            <person name="Kalinowski J."/>
            <person name="Kampfer P."/>
            <person name="Glaeser S."/>
        </authorList>
    </citation>
    <scope>NUCLEOTIDE SEQUENCE [LARGE SCALE GENOMIC DNA]</scope>
    <source>
        <strain evidence="3 4">DSM 40469</strain>
    </source>
</reference>
<accession>A0A124HZR8</accession>
<dbReference type="EMBL" id="LMWV01000002">
    <property type="protein sequence ID" value="KUN71911.1"/>
    <property type="molecule type" value="Genomic_DNA"/>
</dbReference>
<dbReference type="SUPFAM" id="SSF55729">
    <property type="entry name" value="Acyl-CoA N-acyltransferases (Nat)"/>
    <property type="match status" value="1"/>
</dbReference>
<dbReference type="GO" id="GO:0008080">
    <property type="term" value="F:N-acetyltransferase activity"/>
    <property type="evidence" value="ECO:0007669"/>
    <property type="project" value="InterPro"/>
</dbReference>
<dbReference type="InterPro" id="IPR000182">
    <property type="entry name" value="GNAT_dom"/>
</dbReference>
<gene>
    <name evidence="3" type="ORF">AQJ54_03945</name>
</gene>
<dbReference type="Proteomes" id="UP000054375">
    <property type="component" value="Unassembled WGS sequence"/>
</dbReference>
<dbReference type="Gene3D" id="3.40.630.30">
    <property type="match status" value="1"/>
</dbReference>
<dbReference type="AlphaFoldDB" id="A0A124HZR8"/>
<protein>
    <submittedName>
        <fullName evidence="3">Acetyltransferase</fullName>
    </submittedName>
</protein>
<dbReference type="RefSeq" id="WP_062233910.1">
    <property type="nucleotide sequence ID" value="NZ_JBPJFL010000001.1"/>
</dbReference>
<keyword evidence="4" id="KW-1185">Reference proteome</keyword>
<dbReference type="PANTHER" id="PTHR13947">
    <property type="entry name" value="GNAT FAMILY N-ACETYLTRANSFERASE"/>
    <property type="match status" value="1"/>
</dbReference>
<dbReference type="PANTHER" id="PTHR13947:SF37">
    <property type="entry name" value="LD18367P"/>
    <property type="match status" value="1"/>
</dbReference>
<dbReference type="Pfam" id="PF00583">
    <property type="entry name" value="Acetyltransf_1"/>
    <property type="match status" value="1"/>
</dbReference>